<organism evidence="12 13">
    <name type="scientific">Candidatus Berkelbacteria bacterium CG_4_9_14_3_um_filter_39_23</name>
    <dbReference type="NCBI Taxonomy" id="1974508"/>
    <lineage>
        <taxon>Bacteria</taxon>
        <taxon>Candidatus Berkelbacteria</taxon>
    </lineage>
</organism>
<keyword evidence="9 10" id="KW-0234">DNA repair</keyword>
<accession>A0A2M8C6A8</accession>
<reference evidence="13" key="1">
    <citation type="submission" date="2017-09" db="EMBL/GenBank/DDBJ databases">
        <title>Depth-based differentiation of microbial function through sediment-hosted aquifers and enrichment of novel symbionts in the deep terrestrial subsurface.</title>
        <authorList>
            <person name="Probst A.J."/>
            <person name="Ladd B."/>
            <person name="Jarett J.K."/>
            <person name="Geller-Mcgrath D.E."/>
            <person name="Sieber C.M.K."/>
            <person name="Emerson J.B."/>
            <person name="Anantharaman K."/>
            <person name="Thomas B.C."/>
            <person name="Malmstrom R."/>
            <person name="Stieglmeier M."/>
            <person name="Klingl A."/>
            <person name="Woyke T."/>
            <person name="Ryan C.M."/>
            <person name="Banfield J.F."/>
        </authorList>
    </citation>
    <scope>NUCLEOTIDE SEQUENCE [LARGE SCALE GENOMIC DNA]</scope>
</reference>
<evidence type="ECO:0000256" key="9">
    <source>
        <dbReference type="HAMAP-Rule" id="MF_00365"/>
    </source>
</evidence>
<dbReference type="GO" id="GO:0003697">
    <property type="term" value="F:single-stranded DNA binding"/>
    <property type="evidence" value="ECO:0007669"/>
    <property type="project" value="UniProtKB-UniRule"/>
</dbReference>
<dbReference type="Proteomes" id="UP000229421">
    <property type="component" value="Unassembled WGS sequence"/>
</dbReference>
<dbReference type="PANTHER" id="PTHR32182">
    <property type="entry name" value="DNA REPLICATION AND REPAIR PROTEIN RECF"/>
    <property type="match status" value="1"/>
</dbReference>
<dbReference type="GO" id="GO:0000731">
    <property type="term" value="P:DNA synthesis involved in DNA repair"/>
    <property type="evidence" value="ECO:0007669"/>
    <property type="project" value="TreeGrafter"/>
</dbReference>
<dbReference type="GO" id="GO:0005737">
    <property type="term" value="C:cytoplasm"/>
    <property type="evidence" value="ECO:0007669"/>
    <property type="project" value="UniProtKB-SubCell"/>
</dbReference>
<dbReference type="EMBL" id="PFTZ01000027">
    <property type="protein sequence ID" value="PJB51792.1"/>
    <property type="molecule type" value="Genomic_DNA"/>
</dbReference>
<dbReference type="SUPFAM" id="SSF52540">
    <property type="entry name" value="P-loop containing nucleoside triphosphate hydrolases"/>
    <property type="match status" value="1"/>
</dbReference>
<keyword evidence="9 10" id="KW-0227">DNA damage</keyword>
<dbReference type="GO" id="GO:0005524">
    <property type="term" value="F:ATP binding"/>
    <property type="evidence" value="ECO:0007669"/>
    <property type="project" value="UniProtKB-UniRule"/>
</dbReference>
<dbReference type="PROSITE" id="PS00617">
    <property type="entry name" value="RECF_1"/>
    <property type="match status" value="1"/>
</dbReference>
<dbReference type="Pfam" id="PF02463">
    <property type="entry name" value="SMC_N"/>
    <property type="match status" value="1"/>
</dbReference>
<dbReference type="InterPro" id="IPR027417">
    <property type="entry name" value="P-loop_NTPase"/>
</dbReference>
<dbReference type="InterPro" id="IPR042174">
    <property type="entry name" value="RecF_2"/>
</dbReference>
<sequence>MKLISLRLQNFRNYEDYIFEPDGLTIIVGPNGIGKTNILEAIRFLSLFKSFRAKRQADLARWGQDYFRLEASYQYQPPKEKKIEVYQDKTQKIGKLNGVKKNLAEMVGELKTVLFAPDDLLIIRGAPALRRRWLDMTLAQKNKKYLRNLVRYYQVMRHRNQVVIRVATHISQKGELDFWDEQLLALGKNIREQREVMIGEFNQHLGAEYKKISGKNQKLFVKTKFKKFDKEHLAESFLADLKLGSTTLGPHHDDLIFALNGRDIGAFGSRGEYRSVILALKIVEANFLSSGDDRPVVLLDDIMSELDENRRHRLFKLFSQDQVILTTADTAGMEKKVLKKAKIIKL</sequence>
<keyword evidence="4 9" id="KW-0963">Cytoplasm</keyword>
<comment type="caution">
    <text evidence="12">The sequence shown here is derived from an EMBL/GenBank/DDBJ whole genome shotgun (WGS) entry which is preliminary data.</text>
</comment>
<feature type="domain" description="RecF/RecN/SMC N-terminal" evidence="11">
    <location>
        <begin position="3"/>
        <end position="335"/>
    </location>
</feature>
<name>A0A2M8C6A8_9BACT</name>
<evidence type="ECO:0000313" key="12">
    <source>
        <dbReference type="EMBL" id="PJB51792.1"/>
    </source>
</evidence>
<keyword evidence="7 9" id="KW-0067">ATP-binding</keyword>
<dbReference type="Gene3D" id="3.40.50.300">
    <property type="entry name" value="P-loop containing nucleotide triphosphate hydrolases"/>
    <property type="match status" value="1"/>
</dbReference>
<dbReference type="GO" id="GO:0009432">
    <property type="term" value="P:SOS response"/>
    <property type="evidence" value="ECO:0007669"/>
    <property type="project" value="UniProtKB-UniRule"/>
</dbReference>
<evidence type="ECO:0000256" key="8">
    <source>
        <dbReference type="ARBA" id="ARBA00023125"/>
    </source>
</evidence>
<evidence type="ECO:0000256" key="6">
    <source>
        <dbReference type="ARBA" id="ARBA00022741"/>
    </source>
</evidence>
<evidence type="ECO:0000256" key="7">
    <source>
        <dbReference type="ARBA" id="ARBA00022840"/>
    </source>
</evidence>
<evidence type="ECO:0000313" key="13">
    <source>
        <dbReference type="Proteomes" id="UP000229421"/>
    </source>
</evidence>
<dbReference type="PANTHER" id="PTHR32182:SF0">
    <property type="entry name" value="DNA REPLICATION AND REPAIR PROTEIN RECF"/>
    <property type="match status" value="1"/>
</dbReference>
<dbReference type="GO" id="GO:0006302">
    <property type="term" value="P:double-strand break repair"/>
    <property type="evidence" value="ECO:0007669"/>
    <property type="project" value="TreeGrafter"/>
</dbReference>
<evidence type="ECO:0000256" key="3">
    <source>
        <dbReference type="ARBA" id="ARBA00020170"/>
    </source>
</evidence>
<evidence type="ECO:0000256" key="1">
    <source>
        <dbReference type="ARBA" id="ARBA00004496"/>
    </source>
</evidence>
<dbReference type="AlphaFoldDB" id="A0A2M8C6A8"/>
<dbReference type="GO" id="GO:0006260">
    <property type="term" value="P:DNA replication"/>
    <property type="evidence" value="ECO:0007669"/>
    <property type="project" value="UniProtKB-UniRule"/>
</dbReference>
<dbReference type="PROSITE" id="PS00618">
    <property type="entry name" value="RECF_2"/>
    <property type="match status" value="1"/>
</dbReference>
<dbReference type="HAMAP" id="MF_00365">
    <property type="entry name" value="RecF"/>
    <property type="match status" value="1"/>
</dbReference>
<keyword evidence="8 9" id="KW-0238">DNA-binding</keyword>
<keyword evidence="5 9" id="KW-0235">DNA replication</keyword>
<feature type="binding site" evidence="9">
    <location>
        <begin position="29"/>
        <end position="36"/>
    </location>
    <ligand>
        <name>ATP</name>
        <dbReference type="ChEBI" id="CHEBI:30616"/>
    </ligand>
</feature>
<dbReference type="InterPro" id="IPR018078">
    <property type="entry name" value="DNA-binding_RecF_CS"/>
</dbReference>
<keyword evidence="6 9" id="KW-0547">Nucleotide-binding</keyword>
<dbReference type="InterPro" id="IPR001238">
    <property type="entry name" value="DNA-binding_RecF"/>
</dbReference>
<dbReference type="InterPro" id="IPR003395">
    <property type="entry name" value="RecF/RecN/SMC_N"/>
</dbReference>
<comment type="function">
    <text evidence="9 10">The RecF protein is involved in DNA metabolism; it is required for DNA replication and normal SOS inducibility. RecF binds preferentially to single-stranded, linear DNA. It also seems to bind ATP.</text>
</comment>
<evidence type="ECO:0000259" key="11">
    <source>
        <dbReference type="Pfam" id="PF02463"/>
    </source>
</evidence>
<dbReference type="Gene3D" id="1.20.1050.90">
    <property type="entry name" value="RecF/RecN/SMC, N-terminal domain"/>
    <property type="match status" value="1"/>
</dbReference>
<evidence type="ECO:0000256" key="10">
    <source>
        <dbReference type="RuleBase" id="RU000578"/>
    </source>
</evidence>
<evidence type="ECO:0000256" key="2">
    <source>
        <dbReference type="ARBA" id="ARBA00008016"/>
    </source>
</evidence>
<dbReference type="NCBIfam" id="TIGR00611">
    <property type="entry name" value="recf"/>
    <property type="match status" value="1"/>
</dbReference>
<proteinExistence type="inferred from homology"/>
<evidence type="ECO:0000256" key="4">
    <source>
        <dbReference type="ARBA" id="ARBA00022490"/>
    </source>
</evidence>
<comment type="subcellular location">
    <subcellularLocation>
        <location evidence="1 9 10">Cytoplasm</location>
    </subcellularLocation>
</comment>
<evidence type="ECO:0000256" key="5">
    <source>
        <dbReference type="ARBA" id="ARBA00022705"/>
    </source>
</evidence>
<comment type="similarity">
    <text evidence="2 9 10">Belongs to the RecF family.</text>
</comment>
<protein>
    <recommendedName>
        <fullName evidence="3 9">DNA replication and repair protein RecF</fullName>
    </recommendedName>
</protein>
<gene>
    <name evidence="9" type="primary">recF</name>
    <name evidence="12" type="ORF">CO101_00720</name>
</gene>
<keyword evidence="9 10" id="KW-0742">SOS response</keyword>